<name>A0ABQ5EMV6_9ASTR</name>
<reference evidence="1" key="1">
    <citation type="journal article" date="2022" name="Int. J. Mol. Sci.">
        <title>Draft Genome of Tanacetum Coccineum: Genomic Comparison of Closely Related Tanacetum-Family Plants.</title>
        <authorList>
            <person name="Yamashiro T."/>
            <person name="Shiraishi A."/>
            <person name="Nakayama K."/>
            <person name="Satake H."/>
        </authorList>
    </citation>
    <scope>NUCLEOTIDE SEQUENCE</scope>
</reference>
<organism evidence="1 2">
    <name type="scientific">Tanacetum coccineum</name>
    <dbReference type="NCBI Taxonomy" id="301880"/>
    <lineage>
        <taxon>Eukaryota</taxon>
        <taxon>Viridiplantae</taxon>
        <taxon>Streptophyta</taxon>
        <taxon>Embryophyta</taxon>
        <taxon>Tracheophyta</taxon>
        <taxon>Spermatophyta</taxon>
        <taxon>Magnoliopsida</taxon>
        <taxon>eudicotyledons</taxon>
        <taxon>Gunneridae</taxon>
        <taxon>Pentapetalae</taxon>
        <taxon>asterids</taxon>
        <taxon>campanulids</taxon>
        <taxon>Asterales</taxon>
        <taxon>Asteraceae</taxon>
        <taxon>Asteroideae</taxon>
        <taxon>Anthemideae</taxon>
        <taxon>Anthemidinae</taxon>
        <taxon>Tanacetum</taxon>
    </lineage>
</organism>
<dbReference type="Proteomes" id="UP001151760">
    <property type="component" value="Unassembled WGS sequence"/>
</dbReference>
<protein>
    <submittedName>
        <fullName evidence="1">Uncharacterized protein</fullName>
    </submittedName>
</protein>
<evidence type="ECO:0000313" key="2">
    <source>
        <dbReference type="Proteomes" id="UP001151760"/>
    </source>
</evidence>
<comment type="caution">
    <text evidence="1">The sequence shown here is derived from an EMBL/GenBank/DDBJ whole genome shotgun (WGS) entry which is preliminary data.</text>
</comment>
<sequence length="334" mass="36467">MVINEIKNIRDSGTIQTAGKATTVDSAGARCSTSSSTPHPSTPMSARIVGRIHHGILLSRPARSDSGMTSQVSSRMNVCLMGRHGNSGDGGASGQVSNGIAQGFEKQWVGFASHTSSVKGSAMKDNSIPLRDIIARYSPSVAITSSPPDLPTEEPEDFLIMGDEHLDTILEKESDELIKSSVENLVPIPSDRHLLRPPPEPPDVEICFDFEPDTGVVTTKVVKGISEHYVHLCLIFCPLLSPLIRFGLHQSSHDSPTATRIVGSRIFKEVQSEKLLSWDEFFISFIHDHLSPVFDTLIPFSSKNEDKVFNPGILISPLLSHRGKIISNFYKTDE</sequence>
<gene>
    <name evidence="1" type="ORF">Tco_0978372</name>
</gene>
<proteinExistence type="predicted"/>
<accession>A0ABQ5EMV6</accession>
<reference evidence="1" key="2">
    <citation type="submission" date="2022-01" db="EMBL/GenBank/DDBJ databases">
        <authorList>
            <person name="Yamashiro T."/>
            <person name="Shiraishi A."/>
            <person name="Satake H."/>
            <person name="Nakayama K."/>
        </authorList>
    </citation>
    <scope>NUCLEOTIDE SEQUENCE</scope>
</reference>
<keyword evidence="2" id="KW-1185">Reference proteome</keyword>
<dbReference type="EMBL" id="BQNB010016475">
    <property type="protein sequence ID" value="GJT52215.1"/>
    <property type="molecule type" value="Genomic_DNA"/>
</dbReference>
<evidence type="ECO:0000313" key="1">
    <source>
        <dbReference type="EMBL" id="GJT52215.1"/>
    </source>
</evidence>